<reference evidence="1 2" key="1">
    <citation type="submission" date="2018-01" db="EMBL/GenBank/DDBJ databases">
        <title>The complete genome sequence of Chromatium okenii LaCa, a purple sulfur bacterium with a turbulent life.</title>
        <authorList>
            <person name="Luedin S.M."/>
            <person name="Liechti N."/>
            <person name="Storelli N."/>
            <person name="Danza F."/>
            <person name="Wittwer M."/>
            <person name="Pothier J.F."/>
            <person name="Tonolla M.A."/>
        </authorList>
    </citation>
    <scope>NUCLEOTIDE SEQUENCE [LARGE SCALE GENOMIC DNA]</scope>
    <source>
        <strain evidence="1 2">LaCa</strain>
    </source>
</reference>
<dbReference type="Proteomes" id="UP000239936">
    <property type="component" value="Unassembled WGS sequence"/>
</dbReference>
<dbReference type="EMBL" id="PPGH01000045">
    <property type="protein sequence ID" value="PQJ94700.1"/>
    <property type="molecule type" value="Genomic_DNA"/>
</dbReference>
<evidence type="ECO:0000313" key="2">
    <source>
        <dbReference type="Proteomes" id="UP000239936"/>
    </source>
</evidence>
<comment type="caution">
    <text evidence="1">The sequence shown here is derived from an EMBL/GenBank/DDBJ whole genome shotgun (WGS) entry which is preliminary data.</text>
</comment>
<dbReference type="AlphaFoldDB" id="A0A2S7XLV1"/>
<protein>
    <submittedName>
        <fullName evidence="1">Uncharacterized protein</fullName>
    </submittedName>
</protein>
<sequence>MFFDARALKSQDSAKVAGISKSRKVAEKVATSSLPESQLEQSVNPESRKVAKVAGGARANLKFANSQGNSQNEGLPESQLEQSVNTEIRKFAEFAGGQGRILTLRLIGVFA</sequence>
<proteinExistence type="predicted"/>
<keyword evidence="2" id="KW-1185">Reference proteome</keyword>
<name>A0A2S7XLV1_9GAMM</name>
<evidence type="ECO:0000313" key="1">
    <source>
        <dbReference type="EMBL" id="PQJ94700.1"/>
    </source>
</evidence>
<gene>
    <name evidence="1" type="ORF">CXB77_18905</name>
</gene>
<accession>A0A2S7XLV1</accession>
<organism evidence="1 2">
    <name type="scientific">Chromatium okenii</name>
    <dbReference type="NCBI Taxonomy" id="61644"/>
    <lineage>
        <taxon>Bacteria</taxon>
        <taxon>Pseudomonadati</taxon>
        <taxon>Pseudomonadota</taxon>
        <taxon>Gammaproteobacteria</taxon>
        <taxon>Chromatiales</taxon>
        <taxon>Chromatiaceae</taxon>
        <taxon>Chromatium</taxon>
    </lineage>
</organism>